<name>A0AAD9XR03_9ROSI</name>
<accession>A0AAD9XR03</accession>
<comment type="caution">
    <text evidence="2">The sequence shown here is derived from an EMBL/GenBank/DDBJ whole genome shotgun (WGS) entry which is preliminary data.</text>
</comment>
<reference evidence="2" key="1">
    <citation type="journal article" date="2023" name="Plant J.">
        <title>Genome sequences and population genomics provide insights into the demographic history, inbreeding, and mutation load of two 'living fossil' tree species of Dipteronia.</title>
        <authorList>
            <person name="Feng Y."/>
            <person name="Comes H.P."/>
            <person name="Chen J."/>
            <person name="Zhu S."/>
            <person name="Lu R."/>
            <person name="Zhang X."/>
            <person name="Li P."/>
            <person name="Qiu J."/>
            <person name="Olsen K.M."/>
            <person name="Qiu Y."/>
        </authorList>
    </citation>
    <scope>NUCLEOTIDE SEQUENCE</scope>
    <source>
        <strain evidence="2">KIB01</strain>
    </source>
</reference>
<proteinExistence type="predicted"/>
<dbReference type="InterPro" id="IPR026960">
    <property type="entry name" value="RVT-Znf"/>
</dbReference>
<sequence length="396" mass="45448">MCTDNKGIQQVVLDYFSVLFQSFYPYSEQWEEVIASISRRLSRPNSDILDLPFLAKEVKKAVFDMALMKAPGVDIMPTFFYQRHWETVGVKNTQACLNCLNNGGKLDEVNKTLITLNPKILRVHSFLADSFRIMQSSISSVFTARGLEFVRKLGFSLAWVDRIMRYVSSIDFSFLINGKVCGNLKPSRGLRQGWQNRLFLAWGKEVLLKAVVQAIPMYSMFLFRLPKVGGFKFWDLATFNQAMLAKQCWRGYKLGKMLQGSYDASVATHNVLWWMVLWKLGIPPKIRTFIWKCYHHWIPIKLSLANWRVPGEVFCPIFLRYPESTTHTLWGYKRVRAMSASLCVPPLQAAEDSAILRGMRVAVDIDLIPAVLESDTKWVVYAINDNRPSYADIGII</sequence>
<dbReference type="Proteomes" id="UP001280121">
    <property type="component" value="Unassembled WGS sequence"/>
</dbReference>
<evidence type="ECO:0000259" key="1">
    <source>
        <dbReference type="Pfam" id="PF13966"/>
    </source>
</evidence>
<organism evidence="2 3">
    <name type="scientific">Dipteronia dyeriana</name>
    <dbReference type="NCBI Taxonomy" id="168575"/>
    <lineage>
        <taxon>Eukaryota</taxon>
        <taxon>Viridiplantae</taxon>
        <taxon>Streptophyta</taxon>
        <taxon>Embryophyta</taxon>
        <taxon>Tracheophyta</taxon>
        <taxon>Spermatophyta</taxon>
        <taxon>Magnoliopsida</taxon>
        <taxon>eudicotyledons</taxon>
        <taxon>Gunneridae</taxon>
        <taxon>Pentapetalae</taxon>
        <taxon>rosids</taxon>
        <taxon>malvids</taxon>
        <taxon>Sapindales</taxon>
        <taxon>Sapindaceae</taxon>
        <taxon>Hippocastanoideae</taxon>
        <taxon>Acereae</taxon>
        <taxon>Dipteronia</taxon>
    </lineage>
</organism>
<gene>
    <name evidence="2" type="ORF">Ddye_002017</name>
</gene>
<feature type="domain" description="Reverse transcriptase zinc-binding" evidence="1">
    <location>
        <begin position="267"/>
        <end position="329"/>
    </location>
</feature>
<dbReference type="EMBL" id="JANJYI010000001">
    <property type="protein sequence ID" value="KAK2663443.1"/>
    <property type="molecule type" value="Genomic_DNA"/>
</dbReference>
<keyword evidence="3" id="KW-1185">Reference proteome</keyword>
<evidence type="ECO:0000313" key="2">
    <source>
        <dbReference type="EMBL" id="KAK2663443.1"/>
    </source>
</evidence>
<dbReference type="Pfam" id="PF13966">
    <property type="entry name" value="zf-RVT"/>
    <property type="match status" value="1"/>
</dbReference>
<evidence type="ECO:0000313" key="3">
    <source>
        <dbReference type="Proteomes" id="UP001280121"/>
    </source>
</evidence>
<dbReference type="AlphaFoldDB" id="A0AAD9XR03"/>
<protein>
    <recommendedName>
        <fullName evidence="1">Reverse transcriptase zinc-binding domain-containing protein</fullName>
    </recommendedName>
</protein>